<dbReference type="EMBL" id="JACXST010000003">
    <property type="protein sequence ID" value="MBD9362366.1"/>
    <property type="molecule type" value="Genomic_DNA"/>
</dbReference>
<protein>
    <submittedName>
        <fullName evidence="1">Uncharacterized protein</fullName>
    </submittedName>
</protein>
<reference evidence="1 2" key="1">
    <citation type="submission" date="2020-09" db="EMBL/GenBank/DDBJ databases">
        <title>Methylomonas albis sp. nov. and Methylomonas fluvii sp. nov.: Two cold-adapted methanotrophs from the River Elbe and an amended description of Methylovulum psychrotolerans strain Eb1.</title>
        <authorList>
            <person name="Bussmann I.K."/>
            <person name="Klings K.-W."/>
            <person name="Warnstedt J."/>
            <person name="Hoppert M."/>
            <person name="Saborowski A."/>
            <person name="Horn F."/>
            <person name="Liebner S."/>
        </authorList>
    </citation>
    <scope>NUCLEOTIDE SEQUENCE [LARGE SCALE GENOMIC DNA]</scope>
    <source>
        <strain evidence="1 2">EbB</strain>
    </source>
</reference>
<organism evidence="1 2">
    <name type="scientific">Methylomonas fluvii</name>
    <dbReference type="NCBI Taxonomy" id="1854564"/>
    <lineage>
        <taxon>Bacteria</taxon>
        <taxon>Pseudomonadati</taxon>
        <taxon>Pseudomonadota</taxon>
        <taxon>Gammaproteobacteria</taxon>
        <taxon>Methylococcales</taxon>
        <taxon>Methylococcaceae</taxon>
        <taxon>Methylomonas</taxon>
    </lineage>
</organism>
<proteinExistence type="predicted"/>
<gene>
    <name evidence="1" type="ORF">EBB_17990</name>
</gene>
<evidence type="ECO:0000313" key="2">
    <source>
        <dbReference type="Proteomes" id="UP000641152"/>
    </source>
</evidence>
<accession>A0ABR9DHT3</accession>
<keyword evidence="2" id="KW-1185">Reference proteome</keyword>
<name>A0ABR9DHT3_9GAMM</name>
<evidence type="ECO:0000313" key="1">
    <source>
        <dbReference type="EMBL" id="MBD9362366.1"/>
    </source>
</evidence>
<dbReference type="RefSeq" id="WP_192395147.1">
    <property type="nucleotide sequence ID" value="NZ_JACXST010000003.1"/>
</dbReference>
<dbReference type="Proteomes" id="UP000641152">
    <property type="component" value="Unassembled WGS sequence"/>
</dbReference>
<comment type="caution">
    <text evidence="1">The sequence shown here is derived from an EMBL/GenBank/DDBJ whole genome shotgun (WGS) entry which is preliminary data.</text>
</comment>
<sequence length="53" mass="5775">MTAPVEFALALSNSFPSGTGSFNYNGSFKIVVQNLAYDKHVSIWAQLPIANTR</sequence>